<protein>
    <submittedName>
        <fullName evidence="2">Genomic scaffold, ProqFM164S01</fullName>
    </submittedName>
</protein>
<feature type="region of interest" description="Disordered" evidence="1">
    <location>
        <begin position="1"/>
        <end position="25"/>
    </location>
</feature>
<evidence type="ECO:0000256" key="1">
    <source>
        <dbReference type="SAM" id="MobiDB-lite"/>
    </source>
</evidence>
<dbReference type="OrthoDB" id="5291055at2759"/>
<organism evidence="2 3">
    <name type="scientific">Penicillium roqueforti (strain FM164)</name>
    <dbReference type="NCBI Taxonomy" id="1365484"/>
    <lineage>
        <taxon>Eukaryota</taxon>
        <taxon>Fungi</taxon>
        <taxon>Dikarya</taxon>
        <taxon>Ascomycota</taxon>
        <taxon>Pezizomycotina</taxon>
        <taxon>Eurotiomycetes</taxon>
        <taxon>Eurotiomycetidae</taxon>
        <taxon>Eurotiales</taxon>
        <taxon>Aspergillaceae</taxon>
        <taxon>Penicillium</taxon>
    </lineage>
</organism>
<gene>
    <name evidence="2" type="ORF">PROQFM164_S01g003524</name>
</gene>
<dbReference type="AlphaFoldDB" id="W6QJF4"/>
<proteinExistence type="predicted"/>
<reference evidence="2" key="1">
    <citation type="journal article" date="2014" name="Nat. Commun.">
        <title>Multiple recent horizontal transfers of a large genomic region in cheese making fungi.</title>
        <authorList>
            <person name="Cheeseman K."/>
            <person name="Ropars J."/>
            <person name="Renault P."/>
            <person name="Dupont J."/>
            <person name="Gouzy J."/>
            <person name="Branca A."/>
            <person name="Abraham A.L."/>
            <person name="Ceppi M."/>
            <person name="Conseiller E."/>
            <person name="Debuchy R."/>
            <person name="Malagnac F."/>
            <person name="Goarin A."/>
            <person name="Silar P."/>
            <person name="Lacoste S."/>
            <person name="Sallet E."/>
            <person name="Bensimon A."/>
            <person name="Giraud T."/>
            <person name="Brygoo Y."/>
        </authorList>
    </citation>
    <scope>NUCLEOTIDE SEQUENCE [LARGE SCALE GENOMIC DNA]</scope>
    <source>
        <strain evidence="2">FM164</strain>
    </source>
</reference>
<keyword evidence="3" id="KW-1185">Reference proteome</keyword>
<dbReference type="Proteomes" id="UP000030686">
    <property type="component" value="Unassembled WGS sequence"/>
</dbReference>
<dbReference type="EMBL" id="HG792015">
    <property type="protein sequence ID" value="CDM29712.1"/>
    <property type="molecule type" value="Genomic_DNA"/>
</dbReference>
<evidence type="ECO:0000313" key="3">
    <source>
        <dbReference type="Proteomes" id="UP000030686"/>
    </source>
</evidence>
<sequence length="64" mass="7631">MALKAGSKLNKLNRKKEEDKRKNIAMEFPATITPYRLNKLNRKKEEDKRKNIAMVKILQEPFWS</sequence>
<evidence type="ECO:0000313" key="2">
    <source>
        <dbReference type="EMBL" id="CDM29712.1"/>
    </source>
</evidence>
<feature type="compositionally biased region" description="Basic and acidic residues" evidence="1">
    <location>
        <begin position="15"/>
        <end position="24"/>
    </location>
</feature>
<name>W6QJF4_PENRF</name>
<accession>W6QJF4</accession>